<dbReference type="GO" id="GO:0022857">
    <property type="term" value="F:transmembrane transporter activity"/>
    <property type="evidence" value="ECO:0007669"/>
    <property type="project" value="InterPro"/>
</dbReference>
<dbReference type="InterPro" id="IPR005828">
    <property type="entry name" value="MFS_sugar_transport-like"/>
</dbReference>
<keyword evidence="5" id="KW-0472">Membrane</keyword>
<dbReference type="InterPro" id="IPR036259">
    <property type="entry name" value="MFS_trans_sf"/>
</dbReference>
<dbReference type="GO" id="GO:0016020">
    <property type="term" value="C:membrane"/>
    <property type="evidence" value="ECO:0007669"/>
    <property type="project" value="UniProtKB-SubCell"/>
</dbReference>
<evidence type="ECO:0000313" key="7">
    <source>
        <dbReference type="Proteomes" id="UP001497516"/>
    </source>
</evidence>
<dbReference type="InterPro" id="IPR005829">
    <property type="entry name" value="Sugar_transporter_CS"/>
</dbReference>
<evidence type="ECO:0000256" key="1">
    <source>
        <dbReference type="ARBA" id="ARBA00004141"/>
    </source>
</evidence>
<name>A0AAV2DP20_9ROSI</name>
<evidence type="ECO:0000256" key="4">
    <source>
        <dbReference type="ARBA" id="ARBA00022989"/>
    </source>
</evidence>
<dbReference type="Gene3D" id="1.20.1250.20">
    <property type="entry name" value="MFS general substrate transporter like domains"/>
    <property type="match status" value="1"/>
</dbReference>
<evidence type="ECO:0000313" key="6">
    <source>
        <dbReference type="EMBL" id="CAL1375257.1"/>
    </source>
</evidence>
<keyword evidence="2" id="KW-0813">Transport</keyword>
<dbReference type="Pfam" id="PF00083">
    <property type="entry name" value="Sugar_tr"/>
    <property type="match status" value="1"/>
</dbReference>
<accession>A0AAV2DP20</accession>
<dbReference type="PROSITE" id="PS00217">
    <property type="entry name" value="SUGAR_TRANSPORT_2"/>
    <property type="match status" value="1"/>
</dbReference>
<dbReference type="EMBL" id="OZ034816">
    <property type="protein sequence ID" value="CAL1375257.1"/>
    <property type="molecule type" value="Genomic_DNA"/>
</dbReference>
<dbReference type="Proteomes" id="UP001497516">
    <property type="component" value="Chromosome 3"/>
</dbReference>
<keyword evidence="4" id="KW-1133">Transmembrane helix</keyword>
<evidence type="ECO:0000256" key="5">
    <source>
        <dbReference type="ARBA" id="ARBA00023136"/>
    </source>
</evidence>
<dbReference type="AlphaFoldDB" id="A0AAV2DP20"/>
<reference evidence="6 7" key="1">
    <citation type="submission" date="2024-04" db="EMBL/GenBank/DDBJ databases">
        <authorList>
            <person name="Fracassetti M."/>
        </authorList>
    </citation>
    <scope>NUCLEOTIDE SEQUENCE [LARGE SCALE GENOMIC DNA]</scope>
</reference>
<evidence type="ECO:0000256" key="3">
    <source>
        <dbReference type="ARBA" id="ARBA00022692"/>
    </source>
</evidence>
<organism evidence="6 7">
    <name type="scientific">Linum trigynum</name>
    <dbReference type="NCBI Taxonomy" id="586398"/>
    <lineage>
        <taxon>Eukaryota</taxon>
        <taxon>Viridiplantae</taxon>
        <taxon>Streptophyta</taxon>
        <taxon>Embryophyta</taxon>
        <taxon>Tracheophyta</taxon>
        <taxon>Spermatophyta</taxon>
        <taxon>Magnoliopsida</taxon>
        <taxon>eudicotyledons</taxon>
        <taxon>Gunneridae</taxon>
        <taxon>Pentapetalae</taxon>
        <taxon>rosids</taxon>
        <taxon>fabids</taxon>
        <taxon>Malpighiales</taxon>
        <taxon>Linaceae</taxon>
        <taxon>Linum</taxon>
    </lineage>
</organism>
<proteinExistence type="predicted"/>
<keyword evidence="3" id="KW-0812">Transmembrane</keyword>
<evidence type="ECO:0000256" key="2">
    <source>
        <dbReference type="ARBA" id="ARBA00022448"/>
    </source>
</evidence>
<comment type="subcellular location">
    <subcellularLocation>
        <location evidence="1">Membrane</location>
        <topology evidence="1">Multi-pass membrane protein</topology>
    </subcellularLocation>
</comment>
<keyword evidence="7" id="KW-1185">Reference proteome</keyword>
<gene>
    <name evidence="6" type="ORF">LTRI10_LOCUS17069</name>
</gene>
<protein>
    <submittedName>
        <fullName evidence="6">Uncharacterized protein</fullName>
    </submittedName>
</protein>
<sequence length="77" mass="8095">MSCIIQKVTTPEMAINTLGAVAYTVGDAMLYVEQTFKTCKAKRGLMGVGLGVGRAIGPIYIAEISLACHRGFLGSIS</sequence>